<dbReference type="InterPro" id="IPR000600">
    <property type="entry name" value="ROK"/>
</dbReference>
<organism evidence="2 3">
    <name type="scientific">Lysinibacillus sphaericus</name>
    <name type="common">Bacillus sphaericus</name>
    <dbReference type="NCBI Taxonomy" id="1421"/>
    <lineage>
        <taxon>Bacteria</taxon>
        <taxon>Bacillati</taxon>
        <taxon>Bacillota</taxon>
        <taxon>Bacilli</taxon>
        <taxon>Bacillales</taxon>
        <taxon>Bacillaceae</taxon>
        <taxon>Lysinibacillus</taxon>
    </lineage>
</organism>
<sequence length="291" mass="31952">MSYILAADVGGTKLAAALFDINQQLLSTKEVASDNTNRETLFACLIDSFAKLCAEKEITFKEISKVSIGVPGIVDIEQGIAVYQNNIPWENFPICMRLTEVFPHAHIKMDNDVYIATWGEYRARKFSKETMVYVTLSTGISCCTVVNSEFLRGTGLAGEIGFSIVDNDGTTLEESVAGPAIETLGRKLLGDSEIVLKDMMELYYNGNSIVDKILEPLVQSVEKQLQQIILLLDPHCIVLGGGFFNHHPKIIDSIKEAIQQRFVGTPFAGKEQIIESSIHKGEAGLYGAAIK</sequence>
<dbReference type="PANTHER" id="PTHR18964">
    <property type="entry name" value="ROK (REPRESSOR, ORF, KINASE) FAMILY"/>
    <property type="match status" value="1"/>
</dbReference>
<comment type="similarity">
    <text evidence="1">Belongs to the ROK (NagC/XylR) family.</text>
</comment>
<dbReference type="EMBL" id="SADV01000006">
    <property type="protein sequence ID" value="TQR34342.1"/>
    <property type="molecule type" value="Genomic_DNA"/>
</dbReference>
<protein>
    <submittedName>
        <fullName evidence="2">ROK family protein</fullName>
    </submittedName>
</protein>
<dbReference type="Pfam" id="PF00480">
    <property type="entry name" value="ROK"/>
    <property type="match status" value="1"/>
</dbReference>
<accession>A0A544ULJ4</accession>
<evidence type="ECO:0000313" key="2">
    <source>
        <dbReference type="EMBL" id="TQR34342.1"/>
    </source>
</evidence>
<reference evidence="2 3" key="1">
    <citation type="submission" date="2018-03" db="EMBL/GenBank/DDBJ databases">
        <title>Aerobic endospore-forming bacteria genome sequencing and assembly.</title>
        <authorList>
            <person name="Cavalcante D.A."/>
            <person name="Driks A."/>
            <person name="Putonti C."/>
            <person name="De-Souza M.T."/>
        </authorList>
    </citation>
    <scope>NUCLEOTIDE SEQUENCE [LARGE SCALE GENOMIC DNA]</scope>
    <source>
        <strain evidence="2 3">SDF0037</strain>
    </source>
</reference>
<evidence type="ECO:0000256" key="1">
    <source>
        <dbReference type="ARBA" id="ARBA00006479"/>
    </source>
</evidence>
<dbReference type="AlphaFoldDB" id="A0A544ULJ4"/>
<dbReference type="PANTHER" id="PTHR18964:SF149">
    <property type="entry name" value="BIFUNCTIONAL UDP-N-ACETYLGLUCOSAMINE 2-EPIMERASE_N-ACETYLMANNOSAMINE KINASE"/>
    <property type="match status" value="1"/>
</dbReference>
<dbReference type="InterPro" id="IPR043129">
    <property type="entry name" value="ATPase_NBD"/>
</dbReference>
<evidence type="ECO:0000313" key="3">
    <source>
        <dbReference type="Proteomes" id="UP000317944"/>
    </source>
</evidence>
<name>A0A544ULJ4_LYSSH</name>
<dbReference type="RefSeq" id="WP_142508688.1">
    <property type="nucleotide sequence ID" value="NZ_SADV01000006.1"/>
</dbReference>
<dbReference type="Proteomes" id="UP000317944">
    <property type="component" value="Unassembled WGS sequence"/>
</dbReference>
<dbReference type="OrthoDB" id="9795247at2"/>
<gene>
    <name evidence="2" type="ORF">C7Y47_10235</name>
</gene>
<dbReference type="CDD" id="cd23763">
    <property type="entry name" value="ASKHA_ATPase_ROK"/>
    <property type="match status" value="1"/>
</dbReference>
<proteinExistence type="inferred from homology"/>
<dbReference type="SUPFAM" id="SSF53067">
    <property type="entry name" value="Actin-like ATPase domain"/>
    <property type="match status" value="1"/>
</dbReference>
<comment type="caution">
    <text evidence="2">The sequence shown here is derived from an EMBL/GenBank/DDBJ whole genome shotgun (WGS) entry which is preliminary data.</text>
</comment>
<dbReference type="Gene3D" id="3.30.420.40">
    <property type="match status" value="2"/>
</dbReference>